<keyword evidence="6" id="KW-1185">Reference proteome</keyword>
<keyword evidence="3" id="KW-0809">Transit peptide</keyword>
<dbReference type="AlphaFoldDB" id="A0A453LMX1"/>
<dbReference type="InterPro" id="IPR003690">
    <property type="entry name" value="MTERF"/>
</dbReference>
<feature type="compositionally biased region" description="Pro residues" evidence="4">
    <location>
        <begin position="45"/>
        <end position="59"/>
    </location>
</feature>
<reference evidence="6" key="1">
    <citation type="journal article" date="2014" name="Science">
        <title>Ancient hybridizations among the ancestral genomes of bread wheat.</title>
        <authorList>
            <consortium name="International Wheat Genome Sequencing Consortium,"/>
            <person name="Marcussen T."/>
            <person name="Sandve S.R."/>
            <person name="Heier L."/>
            <person name="Spannagl M."/>
            <person name="Pfeifer M."/>
            <person name="Jakobsen K.S."/>
            <person name="Wulff B.B."/>
            <person name="Steuernagel B."/>
            <person name="Mayer K.F."/>
            <person name="Olsen O.A."/>
        </authorList>
    </citation>
    <scope>NUCLEOTIDE SEQUENCE [LARGE SCALE GENOMIC DNA]</scope>
    <source>
        <strain evidence="6">cv. AL8/78</strain>
    </source>
</reference>
<dbReference type="Gene3D" id="1.25.70.10">
    <property type="entry name" value="Transcription termination factor 3, mitochondrial"/>
    <property type="match status" value="1"/>
</dbReference>
<sequence length="286" mass="31333">GAPGRARAPAPRWARSGSAGRCTSWGGAGATAPSSRSSRASACASPPPSSLRPTSPPRASPCSSAGGYETLIGRNAKRMMAHLSIPADEALQSTLSFFEKMEARHGGLSMLAHGDVSFPYLIESFPMLLRCSEENHLKPLIDFLKHIGIPKPRIPSVLLAFPPIMLSDVEKDIKRRIHAWEKAGIEQEYIGRMLLKYPWILSASVIENYKQALLFFNRRKISSAFLGTAVKSWPHILGCSTTRMNSILVLFDDLGISKKMVVPVLTSSPQLLLRKANEFLQGCFLF</sequence>
<dbReference type="GO" id="GO:0003676">
    <property type="term" value="F:nucleic acid binding"/>
    <property type="evidence" value="ECO:0007669"/>
    <property type="project" value="InterPro"/>
</dbReference>
<protein>
    <submittedName>
        <fullName evidence="5">Uncharacterized protein</fullName>
    </submittedName>
</protein>
<dbReference type="Pfam" id="PF02536">
    <property type="entry name" value="mTERF"/>
    <property type="match status" value="1"/>
</dbReference>
<evidence type="ECO:0000313" key="5">
    <source>
        <dbReference type="EnsemblPlants" id="AET5Gv20843400.9"/>
    </source>
</evidence>
<dbReference type="GO" id="GO:0006353">
    <property type="term" value="P:DNA-templated transcription termination"/>
    <property type="evidence" value="ECO:0007669"/>
    <property type="project" value="UniProtKB-KW"/>
</dbReference>
<organism evidence="5 6">
    <name type="scientific">Aegilops tauschii subsp. strangulata</name>
    <name type="common">Goatgrass</name>
    <dbReference type="NCBI Taxonomy" id="200361"/>
    <lineage>
        <taxon>Eukaryota</taxon>
        <taxon>Viridiplantae</taxon>
        <taxon>Streptophyta</taxon>
        <taxon>Embryophyta</taxon>
        <taxon>Tracheophyta</taxon>
        <taxon>Spermatophyta</taxon>
        <taxon>Magnoliopsida</taxon>
        <taxon>Liliopsida</taxon>
        <taxon>Poales</taxon>
        <taxon>Poaceae</taxon>
        <taxon>BOP clade</taxon>
        <taxon>Pooideae</taxon>
        <taxon>Triticodae</taxon>
        <taxon>Triticeae</taxon>
        <taxon>Triticinae</taxon>
        <taxon>Aegilops</taxon>
    </lineage>
</organism>
<dbReference type="InterPro" id="IPR038538">
    <property type="entry name" value="MTERF_sf"/>
</dbReference>
<evidence type="ECO:0000313" key="6">
    <source>
        <dbReference type="Proteomes" id="UP000015105"/>
    </source>
</evidence>
<reference evidence="5" key="3">
    <citation type="journal article" date="2017" name="Nature">
        <title>Genome sequence of the progenitor of the wheat D genome Aegilops tauschii.</title>
        <authorList>
            <person name="Luo M.C."/>
            <person name="Gu Y.Q."/>
            <person name="Puiu D."/>
            <person name="Wang H."/>
            <person name="Twardziok S.O."/>
            <person name="Deal K.R."/>
            <person name="Huo N."/>
            <person name="Zhu T."/>
            <person name="Wang L."/>
            <person name="Wang Y."/>
            <person name="McGuire P.E."/>
            <person name="Liu S."/>
            <person name="Long H."/>
            <person name="Ramasamy R.K."/>
            <person name="Rodriguez J.C."/>
            <person name="Van S.L."/>
            <person name="Yuan L."/>
            <person name="Wang Z."/>
            <person name="Xia Z."/>
            <person name="Xiao L."/>
            <person name="Anderson O.D."/>
            <person name="Ouyang S."/>
            <person name="Liang Y."/>
            <person name="Zimin A.V."/>
            <person name="Pertea G."/>
            <person name="Qi P."/>
            <person name="Bennetzen J.L."/>
            <person name="Dai X."/>
            <person name="Dawson M.W."/>
            <person name="Muller H.G."/>
            <person name="Kugler K."/>
            <person name="Rivarola-Duarte L."/>
            <person name="Spannagl M."/>
            <person name="Mayer K.F.X."/>
            <person name="Lu F.H."/>
            <person name="Bevan M.W."/>
            <person name="Leroy P."/>
            <person name="Li P."/>
            <person name="You F.M."/>
            <person name="Sun Q."/>
            <person name="Liu Z."/>
            <person name="Lyons E."/>
            <person name="Wicker T."/>
            <person name="Salzberg S.L."/>
            <person name="Devos K.M."/>
            <person name="Dvorak J."/>
        </authorList>
    </citation>
    <scope>NUCLEOTIDE SEQUENCE [LARGE SCALE GENOMIC DNA]</scope>
    <source>
        <strain evidence="5">cv. AL8/78</strain>
    </source>
</reference>
<dbReference type="Gramene" id="AET5Gv20843400.9">
    <property type="protein sequence ID" value="AET5Gv20843400.9"/>
    <property type="gene ID" value="AET5Gv20843400"/>
</dbReference>
<keyword evidence="2" id="KW-0806">Transcription termination</keyword>
<feature type="compositionally biased region" description="Low complexity" evidence="4">
    <location>
        <begin position="30"/>
        <end position="44"/>
    </location>
</feature>
<name>A0A453LMX1_AEGTS</name>
<evidence type="ECO:0000256" key="3">
    <source>
        <dbReference type="ARBA" id="ARBA00022946"/>
    </source>
</evidence>
<feature type="region of interest" description="Disordered" evidence="4">
    <location>
        <begin position="1"/>
        <end position="65"/>
    </location>
</feature>
<evidence type="ECO:0000256" key="1">
    <source>
        <dbReference type="ARBA" id="ARBA00007692"/>
    </source>
</evidence>
<dbReference type="PANTHER" id="PTHR13068">
    <property type="entry name" value="CGI-12 PROTEIN-RELATED"/>
    <property type="match status" value="1"/>
</dbReference>
<comment type="similarity">
    <text evidence="1">Belongs to the mTERF family.</text>
</comment>
<keyword evidence="2" id="KW-0804">Transcription</keyword>
<dbReference type="PANTHER" id="PTHR13068:SF3">
    <property type="entry name" value="MITOCHONDRIAL TRANSCRIPTION TERMINATION FACTOR FAMILY PROTEIN"/>
    <property type="match status" value="1"/>
</dbReference>
<dbReference type="EnsemblPlants" id="AET5Gv20843400.9">
    <property type="protein sequence ID" value="AET5Gv20843400.9"/>
    <property type="gene ID" value="AET5Gv20843400"/>
</dbReference>
<keyword evidence="2" id="KW-0805">Transcription regulation</keyword>
<dbReference type="Proteomes" id="UP000015105">
    <property type="component" value="Chromosome 5D"/>
</dbReference>
<evidence type="ECO:0000256" key="2">
    <source>
        <dbReference type="ARBA" id="ARBA00022472"/>
    </source>
</evidence>
<accession>A0A453LMX1</accession>
<evidence type="ECO:0000256" key="4">
    <source>
        <dbReference type="SAM" id="MobiDB-lite"/>
    </source>
</evidence>
<feature type="compositionally biased region" description="Low complexity" evidence="4">
    <location>
        <begin position="1"/>
        <end position="19"/>
    </location>
</feature>
<reference evidence="6" key="2">
    <citation type="journal article" date="2017" name="Nat. Plants">
        <title>The Aegilops tauschii genome reveals multiple impacts of transposons.</title>
        <authorList>
            <person name="Zhao G."/>
            <person name="Zou C."/>
            <person name="Li K."/>
            <person name="Wang K."/>
            <person name="Li T."/>
            <person name="Gao L."/>
            <person name="Zhang X."/>
            <person name="Wang H."/>
            <person name="Yang Z."/>
            <person name="Liu X."/>
            <person name="Jiang W."/>
            <person name="Mao L."/>
            <person name="Kong X."/>
            <person name="Jiao Y."/>
            <person name="Jia J."/>
        </authorList>
    </citation>
    <scope>NUCLEOTIDE SEQUENCE [LARGE SCALE GENOMIC DNA]</scope>
    <source>
        <strain evidence="6">cv. AL8/78</strain>
    </source>
</reference>
<dbReference type="SMART" id="SM00733">
    <property type="entry name" value="Mterf"/>
    <property type="match status" value="4"/>
</dbReference>
<reference evidence="5" key="5">
    <citation type="journal article" date="2021" name="G3 (Bethesda)">
        <title>Aegilops tauschii genome assembly Aet v5.0 features greater sequence contiguity and improved annotation.</title>
        <authorList>
            <person name="Wang L."/>
            <person name="Zhu T."/>
            <person name="Rodriguez J.C."/>
            <person name="Deal K.R."/>
            <person name="Dubcovsky J."/>
            <person name="McGuire P.E."/>
            <person name="Lux T."/>
            <person name="Spannagl M."/>
            <person name="Mayer K.F.X."/>
            <person name="Baldrich P."/>
            <person name="Meyers B.C."/>
            <person name="Huo N."/>
            <person name="Gu Y.Q."/>
            <person name="Zhou H."/>
            <person name="Devos K.M."/>
            <person name="Bennetzen J.L."/>
            <person name="Unver T."/>
            <person name="Budak H."/>
            <person name="Gulick P.J."/>
            <person name="Galiba G."/>
            <person name="Kalapos B."/>
            <person name="Nelson D.R."/>
            <person name="Li P."/>
            <person name="You F.M."/>
            <person name="Luo M.C."/>
            <person name="Dvorak J."/>
        </authorList>
    </citation>
    <scope>NUCLEOTIDE SEQUENCE [LARGE SCALE GENOMIC DNA]</scope>
    <source>
        <strain evidence="5">cv. AL8/78</strain>
    </source>
</reference>
<reference evidence="5" key="4">
    <citation type="submission" date="2019-03" db="UniProtKB">
        <authorList>
            <consortium name="EnsemblPlants"/>
        </authorList>
    </citation>
    <scope>IDENTIFICATION</scope>
</reference>
<proteinExistence type="inferred from homology"/>